<keyword evidence="1" id="KW-0472">Membrane</keyword>
<evidence type="ECO:0000256" key="1">
    <source>
        <dbReference type="SAM" id="Phobius"/>
    </source>
</evidence>
<evidence type="ECO:0000313" key="2">
    <source>
        <dbReference type="EMBL" id="GID57531.1"/>
    </source>
</evidence>
<protein>
    <recommendedName>
        <fullName evidence="4">Secreted protein</fullName>
    </recommendedName>
</protein>
<accession>A0ABQ3XGA6</accession>
<name>A0ABQ3XGA6_9ACTN</name>
<proteinExistence type="predicted"/>
<evidence type="ECO:0000313" key="3">
    <source>
        <dbReference type="Proteomes" id="UP000612282"/>
    </source>
</evidence>
<sequence length="108" mass="11000">MAVAVAVRVAASVRMVVVAVWVAASLRVAVAASVRVVADVWAVADGWVAVGVAGGGVRLKILLCGVVGRRGGRVTAGQGARPGESPGWKGSVGVFYSRSSFLYVDHPI</sequence>
<reference evidence="2 3" key="1">
    <citation type="submission" date="2021-01" db="EMBL/GenBank/DDBJ databases">
        <title>Whole genome shotgun sequence of Actinoplanes couchii NBRC 106145.</title>
        <authorList>
            <person name="Komaki H."/>
            <person name="Tamura T."/>
        </authorList>
    </citation>
    <scope>NUCLEOTIDE SEQUENCE [LARGE SCALE GENOMIC DNA]</scope>
    <source>
        <strain evidence="2 3">NBRC 106145</strain>
    </source>
</reference>
<feature type="transmembrane region" description="Helical" evidence="1">
    <location>
        <begin position="47"/>
        <end position="68"/>
    </location>
</feature>
<comment type="caution">
    <text evidence="2">The sequence shown here is derived from an EMBL/GenBank/DDBJ whole genome shotgun (WGS) entry which is preliminary data.</text>
</comment>
<dbReference type="EMBL" id="BOMG01000073">
    <property type="protein sequence ID" value="GID57531.1"/>
    <property type="molecule type" value="Genomic_DNA"/>
</dbReference>
<evidence type="ECO:0008006" key="4">
    <source>
        <dbReference type="Google" id="ProtNLM"/>
    </source>
</evidence>
<organism evidence="2 3">
    <name type="scientific">Actinoplanes couchii</name>
    <dbReference type="NCBI Taxonomy" id="403638"/>
    <lineage>
        <taxon>Bacteria</taxon>
        <taxon>Bacillati</taxon>
        <taxon>Actinomycetota</taxon>
        <taxon>Actinomycetes</taxon>
        <taxon>Micromonosporales</taxon>
        <taxon>Micromonosporaceae</taxon>
        <taxon>Actinoplanes</taxon>
    </lineage>
</organism>
<keyword evidence="1" id="KW-1133">Transmembrane helix</keyword>
<dbReference type="Proteomes" id="UP000612282">
    <property type="component" value="Unassembled WGS sequence"/>
</dbReference>
<keyword evidence="1" id="KW-0812">Transmembrane</keyword>
<keyword evidence="3" id="KW-1185">Reference proteome</keyword>
<gene>
    <name evidence="2" type="ORF">Aco03nite_059350</name>
</gene>